<dbReference type="STRING" id="502025.Hoch_3770"/>
<dbReference type="HOGENOM" id="CLU_200479_0_0_7"/>
<dbReference type="InterPro" id="IPR038733">
    <property type="entry name" value="Predicted_DNA_bind_prot_RHH"/>
</dbReference>
<feature type="domain" description="Predicted DNA-binding protein ribbon-helix-helix" evidence="1">
    <location>
        <begin position="4"/>
        <end position="47"/>
    </location>
</feature>
<protein>
    <recommendedName>
        <fullName evidence="1">Predicted DNA-binding protein ribbon-helix-helix domain-containing protein</fullName>
    </recommendedName>
</protein>
<dbReference type="OrthoDB" id="5519946at2"/>
<dbReference type="eggNOG" id="ENOG50319F6">
    <property type="taxonomic scope" value="Bacteria"/>
</dbReference>
<dbReference type="RefSeq" id="WP_012828869.1">
    <property type="nucleotide sequence ID" value="NC_013440.1"/>
</dbReference>
<dbReference type="AlphaFoldDB" id="D0LYC0"/>
<keyword evidence="3" id="KW-1185">Reference proteome</keyword>
<dbReference type="KEGG" id="hoh:Hoch_3770"/>
<organism evidence="2 3">
    <name type="scientific">Haliangium ochraceum (strain DSM 14365 / JCM 11303 / SMP-2)</name>
    <dbReference type="NCBI Taxonomy" id="502025"/>
    <lineage>
        <taxon>Bacteria</taxon>
        <taxon>Pseudomonadati</taxon>
        <taxon>Myxococcota</taxon>
        <taxon>Polyangia</taxon>
        <taxon>Haliangiales</taxon>
        <taxon>Kofleriaceae</taxon>
        <taxon>Haliangium</taxon>
    </lineage>
</organism>
<evidence type="ECO:0000259" key="1">
    <source>
        <dbReference type="Pfam" id="PF12651"/>
    </source>
</evidence>
<name>D0LYC0_HALO1</name>
<evidence type="ECO:0000313" key="2">
    <source>
        <dbReference type="EMBL" id="ACY16270.1"/>
    </source>
</evidence>
<sequence length="62" mass="7059">MARKKVSTTVYITPEQDARLKELHARTKVPVAEYIRQGIDLVLEKYSADLPGQVTLPFDSDR</sequence>
<dbReference type="Pfam" id="PF12651">
    <property type="entry name" value="RHH_3"/>
    <property type="match status" value="1"/>
</dbReference>
<gene>
    <name evidence="2" type="ordered locus">Hoch_3770</name>
</gene>
<dbReference type="Proteomes" id="UP000001880">
    <property type="component" value="Chromosome"/>
</dbReference>
<evidence type="ECO:0000313" key="3">
    <source>
        <dbReference type="Proteomes" id="UP000001880"/>
    </source>
</evidence>
<dbReference type="EMBL" id="CP001804">
    <property type="protein sequence ID" value="ACY16270.1"/>
    <property type="molecule type" value="Genomic_DNA"/>
</dbReference>
<proteinExistence type="predicted"/>
<accession>D0LYC0</accession>
<reference evidence="2 3" key="1">
    <citation type="journal article" date="2010" name="Stand. Genomic Sci.">
        <title>Complete genome sequence of Haliangium ochraceum type strain (SMP-2).</title>
        <authorList>
            <consortium name="US DOE Joint Genome Institute (JGI-PGF)"/>
            <person name="Ivanova N."/>
            <person name="Daum C."/>
            <person name="Lang E."/>
            <person name="Abt B."/>
            <person name="Kopitz M."/>
            <person name="Saunders E."/>
            <person name="Lapidus A."/>
            <person name="Lucas S."/>
            <person name="Glavina Del Rio T."/>
            <person name="Nolan M."/>
            <person name="Tice H."/>
            <person name="Copeland A."/>
            <person name="Cheng J.F."/>
            <person name="Chen F."/>
            <person name="Bruce D."/>
            <person name="Goodwin L."/>
            <person name="Pitluck S."/>
            <person name="Mavromatis K."/>
            <person name="Pati A."/>
            <person name="Mikhailova N."/>
            <person name="Chen A."/>
            <person name="Palaniappan K."/>
            <person name="Land M."/>
            <person name="Hauser L."/>
            <person name="Chang Y.J."/>
            <person name="Jeffries C.D."/>
            <person name="Detter J.C."/>
            <person name="Brettin T."/>
            <person name="Rohde M."/>
            <person name="Goker M."/>
            <person name="Bristow J."/>
            <person name="Markowitz V."/>
            <person name="Eisen J.A."/>
            <person name="Hugenholtz P."/>
            <person name="Kyrpides N.C."/>
            <person name="Klenk H.P."/>
        </authorList>
    </citation>
    <scope>NUCLEOTIDE SEQUENCE [LARGE SCALE GENOMIC DNA]</scope>
    <source>
        <strain evidence="3">DSM 14365 / CIP 107738 / JCM 11303 / AJ 13395 / SMP-2</strain>
    </source>
</reference>